<keyword evidence="3" id="KW-1185">Reference proteome</keyword>
<organism evidence="2 3">
    <name type="scientific">Qipengyuania psychrotolerans</name>
    <dbReference type="NCBI Taxonomy" id="2867238"/>
    <lineage>
        <taxon>Bacteria</taxon>
        <taxon>Pseudomonadati</taxon>
        <taxon>Pseudomonadota</taxon>
        <taxon>Alphaproteobacteria</taxon>
        <taxon>Sphingomonadales</taxon>
        <taxon>Erythrobacteraceae</taxon>
        <taxon>Qipengyuania</taxon>
    </lineage>
</organism>
<dbReference type="Proteomes" id="UP000824280">
    <property type="component" value="Chromosome"/>
</dbReference>
<dbReference type="Gene3D" id="1.10.10.2520">
    <property type="entry name" value="Cell wall hydrolase SleB, domain 1"/>
    <property type="match status" value="1"/>
</dbReference>
<reference evidence="2 3" key="1">
    <citation type="submission" date="2021-08" db="EMBL/GenBank/DDBJ databases">
        <title>Comparative Genomics Analysis of the Genus Qipengyuania Reveals Extensive Genetic Diversity and Metabolic Versatility, Including the Description of Fifteen Novel Species.</title>
        <authorList>
            <person name="Liu Y."/>
        </authorList>
    </citation>
    <scope>NUCLEOTIDE SEQUENCE [LARGE SCALE GENOMIC DNA]</scope>
    <source>
        <strain evidence="2 3">1XM2-8</strain>
    </source>
</reference>
<sequence length="300" mass="32847">MAKLDPELQQGLATMTTAAVSEDALIAEDIDSARSRNLAIPMMQARLENAGRFSGIPLASASYRTASQCLAQAVYYEAALEPEAGQRAVAQVVLNRVRHPAYPNSVCGVVYQGYSQRVCQFSFTCDGALTRTPQANLWKRAQAVANDALSGRVMPDVGTATHYHADYVVPKWAYTLGKITKIGRHIFYRFPGSPGRSASFYRGWSGREILPSIDFDRFRLAASQQDDAVSIEPAYTPGLTVEPDVKDRHAVADVGGRIDTTKTWRLSIPDPVQLSAGYRSTLEGQGETQPHQIPNEETQP</sequence>
<protein>
    <submittedName>
        <fullName evidence="2">Cell wall hydrolase</fullName>
    </submittedName>
</protein>
<gene>
    <name evidence="2" type="ORF">K3166_00740</name>
</gene>
<dbReference type="GO" id="GO:0016787">
    <property type="term" value="F:hydrolase activity"/>
    <property type="evidence" value="ECO:0007669"/>
    <property type="project" value="UniProtKB-KW"/>
</dbReference>
<accession>A0ABX8ZH88</accession>
<dbReference type="InterPro" id="IPR042047">
    <property type="entry name" value="SleB_dom1"/>
</dbReference>
<name>A0ABX8ZH88_9SPHN</name>
<evidence type="ECO:0000259" key="1">
    <source>
        <dbReference type="Pfam" id="PF07486"/>
    </source>
</evidence>
<feature type="domain" description="Cell wall hydrolase SleB" evidence="1">
    <location>
        <begin position="81"/>
        <end position="188"/>
    </location>
</feature>
<evidence type="ECO:0000313" key="2">
    <source>
        <dbReference type="EMBL" id="QZD88370.1"/>
    </source>
</evidence>
<proteinExistence type="predicted"/>
<keyword evidence="2" id="KW-0378">Hydrolase</keyword>
<dbReference type="Pfam" id="PF07486">
    <property type="entry name" value="Hydrolase_2"/>
    <property type="match status" value="1"/>
</dbReference>
<evidence type="ECO:0000313" key="3">
    <source>
        <dbReference type="Proteomes" id="UP000824280"/>
    </source>
</evidence>
<dbReference type="InterPro" id="IPR011105">
    <property type="entry name" value="Cell_wall_hydrolase_SleB"/>
</dbReference>
<dbReference type="EMBL" id="CP081297">
    <property type="protein sequence ID" value="QZD88370.1"/>
    <property type="molecule type" value="Genomic_DNA"/>
</dbReference>